<dbReference type="KEGG" id="mag:amb2566"/>
<dbReference type="PANTHER" id="PTHR34203">
    <property type="entry name" value="METHYLTRANSFERASE, FKBM FAMILY PROTEIN"/>
    <property type="match status" value="1"/>
</dbReference>
<dbReference type="InterPro" id="IPR052514">
    <property type="entry name" value="SAM-dependent_MTase"/>
</dbReference>
<dbReference type="STRING" id="342108.amb2566"/>
<proteinExistence type="predicted"/>
<dbReference type="GO" id="GO:0008168">
    <property type="term" value="F:methyltransferase activity"/>
    <property type="evidence" value="ECO:0007669"/>
    <property type="project" value="UniProtKB-KW"/>
</dbReference>
<dbReference type="InterPro" id="IPR006342">
    <property type="entry name" value="FkbM_mtfrase"/>
</dbReference>
<gene>
    <name evidence="2" type="ordered locus">amb2566</name>
</gene>
<feature type="domain" description="Methyltransferase FkbM" evidence="1">
    <location>
        <begin position="62"/>
        <end position="214"/>
    </location>
</feature>
<evidence type="ECO:0000259" key="1">
    <source>
        <dbReference type="Pfam" id="PF05050"/>
    </source>
</evidence>
<dbReference type="NCBIfam" id="TIGR01444">
    <property type="entry name" value="fkbM_fam"/>
    <property type="match status" value="1"/>
</dbReference>
<evidence type="ECO:0000313" key="3">
    <source>
        <dbReference type="Proteomes" id="UP000007058"/>
    </source>
</evidence>
<dbReference type="Pfam" id="PF05050">
    <property type="entry name" value="Methyltransf_21"/>
    <property type="match status" value="1"/>
</dbReference>
<dbReference type="Gene3D" id="3.40.50.150">
    <property type="entry name" value="Vaccinia Virus protein VP39"/>
    <property type="match status" value="1"/>
</dbReference>
<sequence length="269" mass="28734">MNAPTLTLPPYLGLASTRYGAMLYPVGDVWVGRSLATYGEYSEGETALFRQFVRAGDTVVEAGANIGGLTLPLAGLTGAGGRVLAFEAQRSIHAVLSANLLLNGLRHVWAERVALGSAAGSIKVPHLDLSRVENFGGLSLGGEVGDDCPVVTLDSYGLQALKLIKIDVEGAESEVIDGARDTITRLRPVLYVENDRKEKSAALIRRILDLGYRLWWHVVPLYSPHNPRGNAENVFGAISSLNMACLPRESGLAFGDGVEILSPDTPPPF</sequence>
<keyword evidence="2" id="KW-0489">Methyltransferase</keyword>
<dbReference type="InterPro" id="IPR029063">
    <property type="entry name" value="SAM-dependent_MTases_sf"/>
</dbReference>
<dbReference type="HOGENOM" id="CLU_081241_1_0_5"/>
<dbReference type="RefSeq" id="WP_011384947.1">
    <property type="nucleotide sequence ID" value="NC_007626.1"/>
</dbReference>
<organism evidence="2 3">
    <name type="scientific">Paramagnetospirillum magneticum (strain ATCC 700264 / AMB-1)</name>
    <name type="common">Magnetospirillum magneticum</name>
    <dbReference type="NCBI Taxonomy" id="342108"/>
    <lineage>
        <taxon>Bacteria</taxon>
        <taxon>Pseudomonadati</taxon>
        <taxon>Pseudomonadota</taxon>
        <taxon>Alphaproteobacteria</taxon>
        <taxon>Rhodospirillales</taxon>
        <taxon>Magnetospirillaceae</taxon>
        <taxon>Paramagnetospirillum</taxon>
    </lineage>
</organism>
<accession>Q2W455</accession>
<dbReference type="Proteomes" id="UP000007058">
    <property type="component" value="Chromosome"/>
</dbReference>
<protein>
    <submittedName>
        <fullName evidence="2">SAM-dependent methyltransferase</fullName>
    </submittedName>
</protein>
<name>Q2W455_PARM1</name>
<keyword evidence="3" id="KW-1185">Reference proteome</keyword>
<keyword evidence="2" id="KW-0808">Transferase</keyword>
<reference evidence="2 3" key="1">
    <citation type="journal article" date="2005" name="DNA Res.">
        <title>Complete genome sequence of the facultative anaerobic magnetotactic bacterium Magnetospirillum sp. strain AMB-1.</title>
        <authorList>
            <person name="Matsunaga T."/>
            <person name="Okamura Y."/>
            <person name="Fukuda Y."/>
            <person name="Wahyudi A.T."/>
            <person name="Murase Y."/>
            <person name="Takeyama H."/>
        </authorList>
    </citation>
    <scope>NUCLEOTIDE SEQUENCE [LARGE SCALE GENOMIC DNA]</scope>
    <source>
        <strain evidence="3">ATCC 700264 / AMB-1</strain>
    </source>
</reference>
<dbReference type="PANTHER" id="PTHR34203:SF15">
    <property type="entry name" value="SLL1173 PROTEIN"/>
    <property type="match status" value="1"/>
</dbReference>
<dbReference type="EMBL" id="AP007255">
    <property type="protein sequence ID" value="BAE51370.1"/>
    <property type="molecule type" value="Genomic_DNA"/>
</dbReference>
<dbReference type="SUPFAM" id="SSF53335">
    <property type="entry name" value="S-adenosyl-L-methionine-dependent methyltransferases"/>
    <property type="match status" value="1"/>
</dbReference>
<evidence type="ECO:0000313" key="2">
    <source>
        <dbReference type="EMBL" id="BAE51370.1"/>
    </source>
</evidence>
<dbReference type="GO" id="GO:0032259">
    <property type="term" value="P:methylation"/>
    <property type="evidence" value="ECO:0007669"/>
    <property type="project" value="UniProtKB-KW"/>
</dbReference>
<dbReference type="AlphaFoldDB" id="Q2W455"/>